<dbReference type="AlphaFoldDB" id="A0ABD6VW69"/>
<gene>
    <name evidence="1" type="ORF">ACX51_15920</name>
</gene>
<evidence type="ECO:0000313" key="2">
    <source>
        <dbReference type="Proteomes" id="UP000237433"/>
    </source>
</evidence>
<name>A0ABD6VW69_LACPA</name>
<accession>A0ABD6VW69</accession>
<evidence type="ECO:0000313" key="1">
    <source>
        <dbReference type="EMBL" id="POE38087.1"/>
    </source>
</evidence>
<proteinExistence type="predicted"/>
<organism evidence="1 2">
    <name type="scientific">Lacticaseibacillus paracasei</name>
    <name type="common">Lactobacillus paracasei</name>
    <dbReference type="NCBI Taxonomy" id="1597"/>
    <lineage>
        <taxon>Bacteria</taxon>
        <taxon>Bacillati</taxon>
        <taxon>Bacillota</taxon>
        <taxon>Bacilli</taxon>
        <taxon>Lactobacillales</taxon>
        <taxon>Lactobacillaceae</taxon>
        <taxon>Lacticaseibacillus</taxon>
    </lineage>
</organism>
<comment type="caution">
    <text evidence="1">The sequence shown here is derived from an EMBL/GenBank/DDBJ whole genome shotgun (WGS) entry which is preliminary data.</text>
</comment>
<dbReference type="Proteomes" id="UP000237433">
    <property type="component" value="Unassembled WGS sequence"/>
</dbReference>
<reference evidence="1 2" key="1">
    <citation type="journal article" date="2015" name="J. Am. Soc. Brew. Chem.">
        <title>Dissolved carbon dioxide selects for lactic acid bacteria able to grow in and spoil packaged beer.</title>
        <authorList>
            <person name="Bergsveinson J."/>
            <person name="Redekop A."/>
            <person name="Zoerb S."/>
            <person name="Ziola B."/>
        </authorList>
    </citation>
    <scope>NUCLEOTIDE SEQUENCE [LARGE SCALE GENOMIC DNA]</scope>
    <source>
        <strain evidence="1 2">CCC B1205</strain>
    </source>
</reference>
<dbReference type="RefSeq" id="WP_103220237.1">
    <property type="nucleotide sequence ID" value="NZ_CP034973.1"/>
</dbReference>
<evidence type="ECO:0008006" key="3">
    <source>
        <dbReference type="Google" id="ProtNLM"/>
    </source>
</evidence>
<dbReference type="EMBL" id="LGIY01000066">
    <property type="protein sequence ID" value="POE38087.1"/>
    <property type="molecule type" value="Genomic_DNA"/>
</dbReference>
<protein>
    <recommendedName>
        <fullName evidence="3">CHAD domain-containing protein</fullName>
    </recommendedName>
</protein>
<sequence length="254" mass="29814">MLSEQTVKELISTPVFISNASKLAYMLHDNIETASQELLLELMFHRLRLWSNKDLTLAVQRDLPSLKWRIKYARLDLVRKAVRDVSRELEKASMVAHMEPQASNEAETLEALGRLRELFKNAHTRDWVESVLRVGQRETMVRFNQTPRQFNCKLNKVCRYARKWQPKQSNSHEKELHILGQWDDLMNDTGTTDDDVQAFINSHQDYINEVINSPQVAYQVRLIKNLKHAGKDKYILVNLMAKREQELKEKDIDE</sequence>